<accession>A0A2S5TGR6</accession>
<evidence type="ECO:0000313" key="2">
    <source>
        <dbReference type="EMBL" id="PPE74173.1"/>
    </source>
</evidence>
<dbReference type="RefSeq" id="WP_104230061.1">
    <property type="nucleotide sequence ID" value="NZ_PSNW01000004.1"/>
</dbReference>
<name>A0A2S5TGR6_9GAMM</name>
<dbReference type="OrthoDB" id="6464851at2"/>
<keyword evidence="1" id="KW-0732">Signal</keyword>
<evidence type="ECO:0000256" key="1">
    <source>
        <dbReference type="SAM" id="SignalP"/>
    </source>
</evidence>
<dbReference type="AlphaFoldDB" id="A0A2S5TGR6"/>
<reference evidence="2 3" key="1">
    <citation type="submission" date="2018-02" db="EMBL/GenBank/DDBJ databases">
        <title>Genome sequencing of Solimonas sp. HR-BB.</title>
        <authorList>
            <person name="Lee Y."/>
            <person name="Jeon C.O."/>
        </authorList>
    </citation>
    <scope>NUCLEOTIDE SEQUENCE [LARGE SCALE GENOMIC DNA]</scope>
    <source>
        <strain evidence="2 3">HR-BB</strain>
    </source>
</reference>
<comment type="caution">
    <text evidence="2">The sequence shown here is derived from an EMBL/GenBank/DDBJ whole genome shotgun (WGS) entry which is preliminary data.</text>
</comment>
<gene>
    <name evidence="2" type="ORF">C3942_09060</name>
</gene>
<dbReference type="EMBL" id="PSNW01000004">
    <property type="protein sequence ID" value="PPE74173.1"/>
    <property type="molecule type" value="Genomic_DNA"/>
</dbReference>
<keyword evidence="3" id="KW-1185">Reference proteome</keyword>
<dbReference type="Proteomes" id="UP000238220">
    <property type="component" value="Unassembled WGS sequence"/>
</dbReference>
<feature type="chain" id="PRO_5015541205" evidence="1">
    <location>
        <begin position="20"/>
        <end position="110"/>
    </location>
</feature>
<organism evidence="2 3">
    <name type="scientific">Solimonas fluminis</name>
    <dbReference type="NCBI Taxonomy" id="2086571"/>
    <lineage>
        <taxon>Bacteria</taxon>
        <taxon>Pseudomonadati</taxon>
        <taxon>Pseudomonadota</taxon>
        <taxon>Gammaproteobacteria</taxon>
        <taxon>Nevskiales</taxon>
        <taxon>Nevskiaceae</taxon>
        <taxon>Solimonas</taxon>
    </lineage>
</organism>
<proteinExistence type="predicted"/>
<evidence type="ECO:0000313" key="3">
    <source>
        <dbReference type="Proteomes" id="UP000238220"/>
    </source>
</evidence>
<feature type="signal peptide" evidence="1">
    <location>
        <begin position="1"/>
        <end position="19"/>
    </location>
</feature>
<protein>
    <submittedName>
        <fullName evidence="2">Uncharacterized protein</fullName>
    </submittedName>
</protein>
<sequence>MKLAGLPSLLLLVALSAQAGATYTPEQLQLMIPLGRYPAEGPVSKREVFSMSWSECLTRSDNLAASAKSPALRLVDAPGLRSTKIWAGDGSLTISCRIREGMELSRSPYR</sequence>